<dbReference type="PANTHER" id="PTHR35535:SF1">
    <property type="entry name" value="HEAT SHOCK PROTEIN HSLJ"/>
    <property type="match status" value="1"/>
</dbReference>
<reference evidence="3 5" key="2">
    <citation type="submission" date="2018-08" db="EMBL/GenBank/DDBJ databases">
        <title>Complete genome of the Arcobacter ellisii type strain LMG 26155.</title>
        <authorList>
            <person name="Miller W.G."/>
            <person name="Yee E."/>
            <person name="Bono J.L."/>
        </authorList>
    </citation>
    <scope>NUCLEOTIDE SEQUENCE [LARGE SCALE GENOMIC DNA]</scope>
    <source>
        <strain evidence="3 5">LMG 26155</strain>
    </source>
</reference>
<dbReference type="PANTHER" id="PTHR35535">
    <property type="entry name" value="HEAT SHOCK PROTEIN HSLJ"/>
    <property type="match status" value="1"/>
</dbReference>
<dbReference type="KEGG" id="aell:AELL_0777"/>
<dbReference type="OrthoDB" id="5348860at2"/>
<feature type="domain" description="DUF306" evidence="2">
    <location>
        <begin position="34"/>
        <end position="139"/>
    </location>
</feature>
<evidence type="ECO:0000313" key="4">
    <source>
        <dbReference type="EMBL" id="RXI31154.1"/>
    </source>
</evidence>
<name>A0A347U6H9_9BACT</name>
<dbReference type="InterPro" id="IPR038670">
    <property type="entry name" value="HslJ-like_sf"/>
</dbReference>
<evidence type="ECO:0000313" key="3">
    <source>
        <dbReference type="EMBL" id="AXX94457.1"/>
    </source>
</evidence>
<dbReference type="EMBL" id="CP032097">
    <property type="protein sequence ID" value="AXX94457.1"/>
    <property type="molecule type" value="Genomic_DNA"/>
</dbReference>
<evidence type="ECO:0000256" key="1">
    <source>
        <dbReference type="SAM" id="SignalP"/>
    </source>
</evidence>
<gene>
    <name evidence="3" type="ORF">AELL_0777</name>
    <name evidence="4" type="ORF">CP962_06755</name>
</gene>
<dbReference type="InterPro" id="IPR053147">
    <property type="entry name" value="Hsp_HslJ-like"/>
</dbReference>
<dbReference type="Proteomes" id="UP000262582">
    <property type="component" value="Chromosome"/>
</dbReference>
<evidence type="ECO:0000259" key="2">
    <source>
        <dbReference type="Pfam" id="PF03724"/>
    </source>
</evidence>
<dbReference type="RefSeq" id="WP_118916684.1">
    <property type="nucleotide sequence ID" value="NZ_CP032097.1"/>
</dbReference>
<sequence length="144" mass="16485">MKNRNIFLAGLICLFLTACSVVSVENNSSTKPKATLTNSYFKAIVLNGEKVEVFDREPHIRFQDDGKVFGALGCNNFFGTYKKDKNEIVFQNIASTKMMCHAIKTEDEFSKVLQNTKTYEIKEESLILFDKDKKEIAKFNVVYF</sequence>
<dbReference type="InterPro" id="IPR005184">
    <property type="entry name" value="DUF306_Meta_HslJ"/>
</dbReference>
<dbReference type="EMBL" id="NXIG01000005">
    <property type="protein sequence ID" value="RXI31154.1"/>
    <property type="molecule type" value="Genomic_DNA"/>
</dbReference>
<dbReference type="Pfam" id="PF03724">
    <property type="entry name" value="META"/>
    <property type="match status" value="1"/>
</dbReference>
<dbReference type="Proteomes" id="UP000290588">
    <property type="component" value="Unassembled WGS sequence"/>
</dbReference>
<accession>A0A347U6H9</accession>
<keyword evidence="1" id="KW-0732">Signal</keyword>
<evidence type="ECO:0000313" key="5">
    <source>
        <dbReference type="Proteomes" id="UP000262582"/>
    </source>
</evidence>
<organism evidence="4 6">
    <name type="scientific">Arcobacter ellisii</name>
    <dbReference type="NCBI Taxonomy" id="913109"/>
    <lineage>
        <taxon>Bacteria</taxon>
        <taxon>Pseudomonadati</taxon>
        <taxon>Campylobacterota</taxon>
        <taxon>Epsilonproteobacteria</taxon>
        <taxon>Campylobacterales</taxon>
        <taxon>Arcobacteraceae</taxon>
        <taxon>Arcobacter</taxon>
    </lineage>
</organism>
<feature type="signal peptide" evidence="1">
    <location>
        <begin position="1"/>
        <end position="23"/>
    </location>
</feature>
<dbReference type="AlphaFoldDB" id="A0A347U6H9"/>
<feature type="chain" id="PRO_5044584719" evidence="1">
    <location>
        <begin position="24"/>
        <end position="144"/>
    </location>
</feature>
<proteinExistence type="predicted"/>
<protein>
    <submittedName>
        <fullName evidence="3">META domain-containing protein</fullName>
    </submittedName>
</protein>
<reference evidence="4 6" key="1">
    <citation type="submission" date="2017-09" db="EMBL/GenBank/DDBJ databases">
        <title>Genomics of the genus Arcobacter.</title>
        <authorList>
            <person name="Perez-Cataluna A."/>
            <person name="Figueras M.J."/>
            <person name="Salas-Masso N."/>
        </authorList>
    </citation>
    <scope>NUCLEOTIDE SEQUENCE [LARGE SCALE GENOMIC DNA]</scope>
    <source>
        <strain evidence="4 6">CECT 7837</strain>
    </source>
</reference>
<dbReference type="Gene3D" id="2.40.128.270">
    <property type="match status" value="1"/>
</dbReference>
<evidence type="ECO:0000313" key="6">
    <source>
        <dbReference type="Proteomes" id="UP000290588"/>
    </source>
</evidence>
<keyword evidence="5" id="KW-1185">Reference proteome</keyword>
<dbReference type="PROSITE" id="PS51257">
    <property type="entry name" value="PROKAR_LIPOPROTEIN"/>
    <property type="match status" value="1"/>
</dbReference>